<evidence type="ECO:0000313" key="2">
    <source>
        <dbReference type="Proteomes" id="UP001214576"/>
    </source>
</evidence>
<reference evidence="1" key="1">
    <citation type="submission" date="2022-03" db="EMBL/GenBank/DDBJ databases">
        <title>Genomic analyses of argali, domestic sheep and their hybrids provide insights into chromosomal evolution, heterosis and genetic basis of agronomic traits.</title>
        <authorList>
            <person name="Li M."/>
        </authorList>
    </citation>
    <scope>NUCLEOTIDE SEQUENCE</scope>
    <source>
        <strain evidence="1">CAU-MHL-2022a</strain>
        <tissue evidence="1">Skin</tissue>
    </source>
</reference>
<evidence type="ECO:0000313" key="1">
    <source>
        <dbReference type="EMBL" id="KAI4548682.1"/>
    </source>
</evidence>
<keyword evidence="2" id="KW-1185">Reference proteome</keyword>
<dbReference type="AlphaFoldDB" id="A0AAD4YIG1"/>
<gene>
    <name evidence="1" type="ORF">MG293_001012</name>
</gene>
<dbReference type="EMBL" id="JAKZEL010000001">
    <property type="protein sequence ID" value="KAI4548682.1"/>
    <property type="molecule type" value="Genomic_DNA"/>
</dbReference>
<protein>
    <submittedName>
        <fullName evidence="1">Uncharacterized protein</fullName>
    </submittedName>
</protein>
<proteinExistence type="predicted"/>
<sequence length="191" mass="21130">MRTPHCSGRDGGHYVLGPQAHQLESCYVVSSSFAVLGTVAARVLSKGFATPLTTHTINSAPLLNSEEKHIYGFEYSARDACQISLLTKEAYEVKRASILEPNRCGFESWLCHLLTVGMENFDMTHNSDAIQGKDWKGDPFQGPKLDSYVKLGNELSKEMHMLTKQEVLVGKGTRVENSRSVKFKSSSDAMN</sequence>
<name>A0AAD4YIG1_OVIAM</name>
<dbReference type="Proteomes" id="UP001214576">
    <property type="component" value="Unassembled WGS sequence"/>
</dbReference>
<accession>A0AAD4YIG1</accession>
<organism evidence="1 2">
    <name type="scientific">Ovis ammon polii</name>
    <dbReference type="NCBI Taxonomy" id="230172"/>
    <lineage>
        <taxon>Eukaryota</taxon>
        <taxon>Metazoa</taxon>
        <taxon>Chordata</taxon>
        <taxon>Craniata</taxon>
        <taxon>Vertebrata</taxon>
        <taxon>Euteleostomi</taxon>
        <taxon>Mammalia</taxon>
        <taxon>Eutheria</taxon>
        <taxon>Laurasiatheria</taxon>
        <taxon>Artiodactyla</taxon>
        <taxon>Ruminantia</taxon>
        <taxon>Pecora</taxon>
        <taxon>Bovidae</taxon>
        <taxon>Caprinae</taxon>
        <taxon>Ovis</taxon>
    </lineage>
</organism>
<comment type="caution">
    <text evidence="1">The sequence shown here is derived from an EMBL/GenBank/DDBJ whole genome shotgun (WGS) entry which is preliminary data.</text>
</comment>